<dbReference type="Pfam" id="PF05013">
    <property type="entry name" value="FGase"/>
    <property type="match status" value="1"/>
</dbReference>
<keyword evidence="2" id="KW-1185">Reference proteome</keyword>
<reference evidence="2" key="1">
    <citation type="journal article" date="2019" name="Int. J. Syst. Evol. Microbiol.">
        <title>The Global Catalogue of Microorganisms (GCM) 10K type strain sequencing project: providing services to taxonomists for standard genome sequencing and annotation.</title>
        <authorList>
            <consortium name="The Broad Institute Genomics Platform"/>
            <consortium name="The Broad Institute Genome Sequencing Center for Infectious Disease"/>
            <person name="Wu L."/>
            <person name="Ma J."/>
        </authorList>
    </citation>
    <scope>NUCLEOTIDE SEQUENCE [LARGE SCALE GENOMIC DNA]</scope>
    <source>
        <strain evidence="2">CGMCC 1.10188</strain>
    </source>
</reference>
<dbReference type="SUPFAM" id="SSF53187">
    <property type="entry name" value="Zn-dependent exopeptidases"/>
    <property type="match status" value="1"/>
</dbReference>
<evidence type="ECO:0000313" key="1">
    <source>
        <dbReference type="EMBL" id="GGB51719.1"/>
    </source>
</evidence>
<dbReference type="RefSeq" id="WP_188580398.1">
    <property type="nucleotide sequence ID" value="NZ_BMDZ01000048.1"/>
</dbReference>
<dbReference type="Proteomes" id="UP000603352">
    <property type="component" value="Unassembled WGS sequence"/>
</dbReference>
<proteinExistence type="predicted"/>
<organism evidence="1 2">
    <name type="scientific">Tistrella bauzanensis</name>
    <dbReference type="NCBI Taxonomy" id="657419"/>
    <lineage>
        <taxon>Bacteria</taxon>
        <taxon>Pseudomonadati</taxon>
        <taxon>Pseudomonadota</taxon>
        <taxon>Alphaproteobacteria</taxon>
        <taxon>Geminicoccales</taxon>
        <taxon>Geminicoccaceae</taxon>
        <taxon>Tistrella</taxon>
    </lineage>
</organism>
<comment type="caution">
    <text evidence="1">The sequence shown here is derived from an EMBL/GenBank/DDBJ whole genome shotgun (WGS) entry which is preliminary data.</text>
</comment>
<dbReference type="InterPro" id="IPR007709">
    <property type="entry name" value="N-FG_amidohydro"/>
</dbReference>
<dbReference type="NCBIfam" id="TIGR02017">
    <property type="entry name" value="hutG_amidohyd"/>
    <property type="match status" value="1"/>
</dbReference>
<dbReference type="EMBL" id="BMDZ01000048">
    <property type="protein sequence ID" value="GGB51719.1"/>
    <property type="molecule type" value="Genomic_DNA"/>
</dbReference>
<dbReference type="Gene3D" id="3.40.630.40">
    <property type="entry name" value="Zn-dependent exopeptidases"/>
    <property type="match status" value="1"/>
</dbReference>
<protein>
    <submittedName>
        <fullName evidence="1">N-formylglutamate deformylase</fullName>
    </submittedName>
</protein>
<gene>
    <name evidence="1" type="ORF">GCM10011505_36020</name>
</gene>
<name>A0ABQ1ITV7_9PROT</name>
<evidence type="ECO:0000313" key="2">
    <source>
        <dbReference type="Proteomes" id="UP000603352"/>
    </source>
</evidence>
<sequence length="277" mass="29635">MTSTPTDPAPATASDPVFTLHRGGSPLVISMPHCGTDLLPGMAARLTDAARALPDTDWHIPLLYDFAQRFDATIIAARLSRYVIDLNRPSSGESLYPGQATTGLCPTTLFDGGPLYHAGDEPDDAEIAGRVATCWQPYHDALSAELARVRETHGHALLWDAHSIRGTVPRLFDGRLPDLNLGTARGTSVDPARRARVAAALDAAAGAAGFTAVTDGRFVGGHITRHYGRPAEGVEAVQMELVQATYMDEDGPPFSFRPDRAARIRPVLDAVMAAFQD</sequence>
<accession>A0ABQ1ITV7</accession>
<dbReference type="InterPro" id="IPR010247">
    <property type="entry name" value="HutG_amidohyd"/>
</dbReference>